<comment type="cofactor">
    <cofactor evidence="1 8">
        <name>Mg(2+)</name>
        <dbReference type="ChEBI" id="CHEBI:18420"/>
    </cofactor>
</comment>
<keyword evidence="3 8" id="KW-0540">Nuclease</keyword>
<evidence type="ECO:0000256" key="7">
    <source>
        <dbReference type="ARBA" id="ARBA00038093"/>
    </source>
</evidence>
<feature type="domain" description="PIN" evidence="9">
    <location>
        <begin position="3"/>
        <end position="126"/>
    </location>
</feature>
<accession>A0A2N5DWK4</accession>
<dbReference type="GO" id="GO:0000287">
    <property type="term" value="F:magnesium ion binding"/>
    <property type="evidence" value="ECO:0007669"/>
    <property type="project" value="UniProtKB-UniRule"/>
</dbReference>
<dbReference type="AlphaFoldDB" id="A0A2N5DWK4"/>
<dbReference type="InterPro" id="IPR029060">
    <property type="entry name" value="PIN-like_dom_sf"/>
</dbReference>
<feature type="binding site" evidence="8">
    <location>
        <position position="6"/>
    </location>
    <ligand>
        <name>Mg(2+)</name>
        <dbReference type="ChEBI" id="CHEBI:18420"/>
    </ligand>
</feature>
<dbReference type="PANTHER" id="PTHR33653:SF1">
    <property type="entry name" value="RIBONUCLEASE VAPC2"/>
    <property type="match status" value="1"/>
</dbReference>
<dbReference type="Gene3D" id="3.40.50.1010">
    <property type="entry name" value="5'-nuclease"/>
    <property type="match status" value="1"/>
</dbReference>
<dbReference type="OrthoDB" id="9804823at2"/>
<dbReference type="GO" id="GO:0016787">
    <property type="term" value="F:hydrolase activity"/>
    <property type="evidence" value="ECO:0007669"/>
    <property type="project" value="UniProtKB-KW"/>
</dbReference>
<evidence type="ECO:0000259" key="9">
    <source>
        <dbReference type="Pfam" id="PF01850"/>
    </source>
</evidence>
<dbReference type="CDD" id="cd18746">
    <property type="entry name" value="PIN_VapC4-5_FitB-like"/>
    <property type="match status" value="1"/>
</dbReference>
<gene>
    <name evidence="8" type="primary">vapC</name>
    <name evidence="10" type="ORF">CYR55_20155</name>
</gene>
<evidence type="ECO:0000256" key="3">
    <source>
        <dbReference type="ARBA" id="ARBA00022722"/>
    </source>
</evidence>
<dbReference type="Pfam" id="PF01850">
    <property type="entry name" value="PIN"/>
    <property type="match status" value="1"/>
</dbReference>
<evidence type="ECO:0000256" key="5">
    <source>
        <dbReference type="ARBA" id="ARBA00022801"/>
    </source>
</evidence>
<dbReference type="SUPFAM" id="SSF88723">
    <property type="entry name" value="PIN domain-like"/>
    <property type="match status" value="1"/>
</dbReference>
<comment type="similarity">
    <text evidence="7 8">Belongs to the PINc/VapC protein family.</text>
</comment>
<comment type="function">
    <text evidence="8">Toxic component of a toxin-antitoxin (TA) system. An RNase.</text>
</comment>
<organism evidence="10 11">
    <name type="scientific">Chimaeribacter californicus</name>
    <dbReference type="NCBI Taxonomy" id="2060067"/>
    <lineage>
        <taxon>Bacteria</taxon>
        <taxon>Pseudomonadati</taxon>
        <taxon>Pseudomonadota</taxon>
        <taxon>Gammaproteobacteria</taxon>
        <taxon>Enterobacterales</taxon>
        <taxon>Yersiniaceae</taxon>
        <taxon>Chimaeribacter</taxon>
    </lineage>
</organism>
<evidence type="ECO:0000256" key="8">
    <source>
        <dbReference type="HAMAP-Rule" id="MF_00265"/>
    </source>
</evidence>
<name>A0A2N5DWK4_9GAMM</name>
<protein>
    <recommendedName>
        <fullName evidence="8">Ribonuclease VapC</fullName>
        <shortName evidence="8">RNase VapC</shortName>
        <ecNumber evidence="8">3.1.-.-</ecNumber>
    </recommendedName>
    <alternativeName>
        <fullName evidence="8">Toxin VapC</fullName>
    </alternativeName>
</protein>
<keyword evidence="8" id="KW-0800">Toxin</keyword>
<dbReference type="GO" id="GO:0090729">
    <property type="term" value="F:toxin activity"/>
    <property type="evidence" value="ECO:0007669"/>
    <property type="project" value="UniProtKB-KW"/>
</dbReference>
<dbReference type="GO" id="GO:0004540">
    <property type="term" value="F:RNA nuclease activity"/>
    <property type="evidence" value="ECO:0007669"/>
    <property type="project" value="InterPro"/>
</dbReference>
<sequence>MRYLLDTNVVSELRKAGTLKIDANVARWAGSVDAGDLFVSAITLMEIERGILSLACRDATQAAILRVWFDRVLAEFADRTLPVDTGVALYSAHLHVPDKRSENDALIAATAHQHGMIVVTRNTKDFAGMGVPLLNPWEDSEDNAASLALF</sequence>
<dbReference type="InterPro" id="IPR022907">
    <property type="entry name" value="VapC_family"/>
</dbReference>
<keyword evidence="2 8" id="KW-1277">Toxin-antitoxin system</keyword>
<keyword evidence="11" id="KW-1185">Reference proteome</keyword>
<evidence type="ECO:0000256" key="2">
    <source>
        <dbReference type="ARBA" id="ARBA00022649"/>
    </source>
</evidence>
<evidence type="ECO:0000256" key="1">
    <source>
        <dbReference type="ARBA" id="ARBA00001946"/>
    </source>
</evidence>
<dbReference type="InterPro" id="IPR002716">
    <property type="entry name" value="PIN_dom"/>
</dbReference>
<evidence type="ECO:0000256" key="4">
    <source>
        <dbReference type="ARBA" id="ARBA00022723"/>
    </source>
</evidence>
<evidence type="ECO:0000256" key="6">
    <source>
        <dbReference type="ARBA" id="ARBA00022842"/>
    </source>
</evidence>
<dbReference type="HAMAP" id="MF_00265">
    <property type="entry name" value="VapC_Nob1"/>
    <property type="match status" value="1"/>
</dbReference>
<feature type="binding site" evidence="8">
    <location>
        <position position="104"/>
    </location>
    <ligand>
        <name>Mg(2+)</name>
        <dbReference type="ChEBI" id="CHEBI:18420"/>
    </ligand>
</feature>
<dbReference type="EC" id="3.1.-.-" evidence="8"/>
<reference evidence="10 11" key="1">
    <citation type="submission" date="2017-12" db="EMBL/GenBank/DDBJ databases">
        <title>Characterization of six clinical isolates of Enterochimera gen. nov., a novel genus of the Yersiniaciae family and the three species Enterochimera arupensis sp. nov., Enterochimera coloradensis sp. nov, and Enterochimera californica sp. nov.</title>
        <authorList>
            <person name="Rossi A."/>
            <person name="Fisher M."/>
        </authorList>
    </citation>
    <scope>NUCLEOTIDE SEQUENCE [LARGE SCALE GENOMIC DNA]</scope>
    <source>
        <strain evidence="11">2015-Iso6</strain>
    </source>
</reference>
<evidence type="ECO:0000313" key="10">
    <source>
        <dbReference type="EMBL" id="PLR31645.1"/>
    </source>
</evidence>
<dbReference type="InterPro" id="IPR050556">
    <property type="entry name" value="Type_II_TA_system_RNase"/>
</dbReference>
<dbReference type="RefSeq" id="WP_101818135.1">
    <property type="nucleotide sequence ID" value="NZ_PJZF01000024.1"/>
</dbReference>
<evidence type="ECO:0000313" key="11">
    <source>
        <dbReference type="Proteomes" id="UP000234240"/>
    </source>
</evidence>
<keyword evidence="5 8" id="KW-0378">Hydrolase</keyword>
<comment type="caution">
    <text evidence="10">The sequence shown here is derived from an EMBL/GenBank/DDBJ whole genome shotgun (WGS) entry which is preliminary data.</text>
</comment>
<keyword evidence="6 8" id="KW-0460">Magnesium</keyword>
<dbReference type="PANTHER" id="PTHR33653">
    <property type="entry name" value="RIBONUCLEASE VAPC2"/>
    <property type="match status" value="1"/>
</dbReference>
<keyword evidence="4 8" id="KW-0479">Metal-binding</keyword>
<dbReference type="EMBL" id="PJZF01000024">
    <property type="protein sequence ID" value="PLR31645.1"/>
    <property type="molecule type" value="Genomic_DNA"/>
</dbReference>
<proteinExistence type="inferred from homology"/>
<dbReference type="Proteomes" id="UP000234240">
    <property type="component" value="Unassembled WGS sequence"/>
</dbReference>